<proteinExistence type="predicted"/>
<reference evidence="1" key="1">
    <citation type="journal article" date="2015" name="Nature">
        <title>Complex archaea that bridge the gap between prokaryotes and eukaryotes.</title>
        <authorList>
            <person name="Spang A."/>
            <person name="Saw J.H."/>
            <person name="Jorgensen S.L."/>
            <person name="Zaremba-Niedzwiedzka K."/>
            <person name="Martijn J."/>
            <person name="Lind A.E."/>
            <person name="van Eijk R."/>
            <person name="Schleper C."/>
            <person name="Guy L."/>
            <person name="Ettema T.J."/>
        </authorList>
    </citation>
    <scope>NUCLEOTIDE SEQUENCE</scope>
</reference>
<sequence>MVSDASGTLKQLIPDVEQVVDGESQFATRPLSPLIEIAQPDKRMTPLPVQPRPSLPTPEAIAEQQAISSLFGLPAVRIDRFVGTDVEWRTLVRWDVPVGLSGDLHQISLKSSLDANTRYRIFLANVDQEVPDDRQTATPLTLDWRKTVIPGGVSVWVEVRSTDGTSITVDGIITGTVR</sequence>
<evidence type="ECO:0000313" key="1">
    <source>
        <dbReference type="EMBL" id="KKL71906.1"/>
    </source>
</evidence>
<dbReference type="AlphaFoldDB" id="A0A0F9F0C6"/>
<dbReference type="EMBL" id="LAZR01025442">
    <property type="protein sequence ID" value="KKL71906.1"/>
    <property type="molecule type" value="Genomic_DNA"/>
</dbReference>
<accession>A0A0F9F0C6</accession>
<protein>
    <submittedName>
        <fullName evidence="1">Uncharacterized protein</fullName>
    </submittedName>
</protein>
<gene>
    <name evidence="1" type="ORF">LCGC14_2090220</name>
</gene>
<comment type="caution">
    <text evidence="1">The sequence shown here is derived from an EMBL/GenBank/DDBJ whole genome shotgun (WGS) entry which is preliminary data.</text>
</comment>
<name>A0A0F9F0C6_9ZZZZ</name>
<organism evidence="1">
    <name type="scientific">marine sediment metagenome</name>
    <dbReference type="NCBI Taxonomy" id="412755"/>
    <lineage>
        <taxon>unclassified sequences</taxon>
        <taxon>metagenomes</taxon>
        <taxon>ecological metagenomes</taxon>
    </lineage>
</organism>